<dbReference type="InterPro" id="IPR000198">
    <property type="entry name" value="RhoGAP_dom"/>
</dbReference>
<keyword evidence="3" id="KW-1185">Reference proteome</keyword>
<dbReference type="AlphaFoldDB" id="A0A4R6VLV5"/>
<dbReference type="Pfam" id="PF01370">
    <property type="entry name" value="Epimerase"/>
    <property type="match status" value="1"/>
</dbReference>
<dbReference type="RefSeq" id="WP_133573129.1">
    <property type="nucleotide sequence ID" value="NZ_SNYR01000002.1"/>
</dbReference>
<organism evidence="2 3">
    <name type="scientific">Maritalea mobilis</name>
    <dbReference type="NCBI Taxonomy" id="483324"/>
    <lineage>
        <taxon>Bacteria</taxon>
        <taxon>Pseudomonadati</taxon>
        <taxon>Pseudomonadota</taxon>
        <taxon>Alphaproteobacteria</taxon>
        <taxon>Hyphomicrobiales</taxon>
        <taxon>Devosiaceae</taxon>
        <taxon>Maritalea</taxon>
    </lineage>
</organism>
<comment type="caution">
    <text evidence="2">The sequence shown here is derived from an EMBL/GenBank/DDBJ whole genome shotgun (WGS) entry which is preliminary data.</text>
</comment>
<dbReference type="GO" id="GO:0007165">
    <property type="term" value="P:signal transduction"/>
    <property type="evidence" value="ECO:0007669"/>
    <property type="project" value="InterPro"/>
</dbReference>
<name>A0A4R6VLV5_9HYPH</name>
<dbReference type="PANTHER" id="PTHR12126">
    <property type="entry name" value="NADH-UBIQUINONE OXIDOREDUCTASE 39 KDA SUBUNIT-RELATED"/>
    <property type="match status" value="1"/>
</dbReference>
<dbReference type="PANTHER" id="PTHR12126:SF11">
    <property type="entry name" value="NADH DEHYDROGENASE [UBIQUINONE] 1 ALPHA SUBCOMPLEX SUBUNIT 9, MITOCHONDRIAL"/>
    <property type="match status" value="1"/>
</dbReference>
<sequence>MGNKAPKLVTIFGGSGFVGRQLVQHLAKKGYRIRVAVRRPDLAGDVRPLGAVGQIHPIQANVRNKPSVERAVAGADIVINLTGILFESGKQRFQAVQTVGARHVAEAAAAAGATRLVHMSALGADAESESAYARSKALGEQEVLKAFPDAVIIRPSIIFGSEDGFFNMFGALARLSPALPLVGGNTKMQPIYVGDVADAFDVAAEGGVKGGKIYEIGGPTVETMKELLQRLLKETERNNLLLPIPTPIAKIIGWFMQILPNPMLTVDQVKLLQHDNVVSEEAKKQKRTLKAFGIEPKTMGAILPTYLWRFMKHGQFDRRVEPLRRD</sequence>
<dbReference type="InterPro" id="IPR036291">
    <property type="entry name" value="NAD(P)-bd_dom_sf"/>
</dbReference>
<gene>
    <name evidence="2" type="ORF">ATL17_2559</name>
</gene>
<feature type="domain" description="Rho-GAP" evidence="1">
    <location>
        <begin position="173"/>
        <end position="326"/>
    </location>
</feature>
<dbReference type="Proteomes" id="UP000295391">
    <property type="component" value="Unassembled WGS sequence"/>
</dbReference>
<dbReference type="FunFam" id="3.40.50.720:FF:000702">
    <property type="entry name" value="NADH dehydrogenase (Ubiquinone)"/>
    <property type="match status" value="1"/>
</dbReference>
<protein>
    <submittedName>
        <fullName evidence="2">NADH dehydrogenase</fullName>
    </submittedName>
</protein>
<dbReference type="CDD" id="cd05271">
    <property type="entry name" value="NDUFA9_like_SDR_a"/>
    <property type="match status" value="1"/>
</dbReference>
<dbReference type="InterPro" id="IPR001509">
    <property type="entry name" value="Epimerase_deHydtase"/>
</dbReference>
<dbReference type="OrthoDB" id="9776313at2"/>
<evidence type="ECO:0000259" key="1">
    <source>
        <dbReference type="PROSITE" id="PS50238"/>
    </source>
</evidence>
<evidence type="ECO:0000313" key="3">
    <source>
        <dbReference type="Proteomes" id="UP000295391"/>
    </source>
</evidence>
<evidence type="ECO:0000313" key="2">
    <source>
        <dbReference type="EMBL" id="TDQ64538.1"/>
    </source>
</evidence>
<reference evidence="2 3" key="1">
    <citation type="submission" date="2019-03" db="EMBL/GenBank/DDBJ databases">
        <title>Genomic Encyclopedia of Type Strains, Phase III (KMG-III): the genomes of soil and plant-associated and newly described type strains.</title>
        <authorList>
            <person name="Whitman W."/>
        </authorList>
    </citation>
    <scope>NUCLEOTIDE SEQUENCE [LARGE SCALE GENOMIC DNA]</scope>
    <source>
        <strain evidence="2 3">CGMCC 1.7002</strain>
    </source>
</reference>
<dbReference type="SUPFAM" id="SSF51735">
    <property type="entry name" value="NAD(P)-binding Rossmann-fold domains"/>
    <property type="match status" value="1"/>
</dbReference>
<accession>A0A4R6VLV5</accession>
<dbReference type="EMBL" id="SNYR01000002">
    <property type="protein sequence ID" value="TDQ64538.1"/>
    <property type="molecule type" value="Genomic_DNA"/>
</dbReference>
<dbReference type="Gene3D" id="3.40.50.720">
    <property type="entry name" value="NAD(P)-binding Rossmann-like Domain"/>
    <property type="match status" value="1"/>
</dbReference>
<dbReference type="PROSITE" id="PS50238">
    <property type="entry name" value="RHOGAP"/>
    <property type="match status" value="1"/>
</dbReference>
<proteinExistence type="predicted"/>
<dbReference type="GO" id="GO:0044877">
    <property type="term" value="F:protein-containing complex binding"/>
    <property type="evidence" value="ECO:0007669"/>
    <property type="project" value="TreeGrafter"/>
</dbReference>
<dbReference type="InterPro" id="IPR051207">
    <property type="entry name" value="ComplexI_NDUFA9_subunit"/>
</dbReference>